<dbReference type="SUPFAM" id="SSF48403">
    <property type="entry name" value="Ankyrin repeat"/>
    <property type="match status" value="1"/>
</dbReference>
<dbReference type="EMBL" id="ADOT01000133">
    <property type="protein sequence ID" value="EGX49625.1"/>
    <property type="molecule type" value="Genomic_DNA"/>
</dbReference>
<dbReference type="OMA" id="ETEDMAC"/>
<feature type="repeat" description="ANK" evidence="3">
    <location>
        <begin position="293"/>
        <end position="325"/>
    </location>
</feature>
<dbReference type="HOGENOM" id="CLU_466150_0_0_1"/>
<dbReference type="PANTHER" id="PTHR24193">
    <property type="entry name" value="ANKYRIN REPEAT PROTEIN"/>
    <property type="match status" value="1"/>
</dbReference>
<feature type="repeat" description="ANK" evidence="3">
    <location>
        <begin position="430"/>
        <end position="462"/>
    </location>
</feature>
<feature type="repeat" description="ANK" evidence="3">
    <location>
        <begin position="260"/>
        <end position="292"/>
    </location>
</feature>
<dbReference type="Pfam" id="PF12796">
    <property type="entry name" value="Ank_2"/>
    <property type="match status" value="2"/>
</dbReference>
<feature type="repeat" description="ANK" evidence="3">
    <location>
        <begin position="397"/>
        <end position="429"/>
    </location>
</feature>
<dbReference type="PROSITE" id="PS50297">
    <property type="entry name" value="ANK_REP_REGION"/>
    <property type="match status" value="7"/>
</dbReference>
<dbReference type="InterPro" id="IPR056884">
    <property type="entry name" value="NPHP3-like_N"/>
</dbReference>
<dbReference type="GO" id="GO:0000976">
    <property type="term" value="F:transcription cis-regulatory region binding"/>
    <property type="evidence" value="ECO:0007669"/>
    <property type="project" value="TreeGrafter"/>
</dbReference>
<dbReference type="AlphaFoldDB" id="G1XB17"/>
<dbReference type="InterPro" id="IPR050663">
    <property type="entry name" value="Ankyrin-SOCS_Box"/>
</dbReference>
<evidence type="ECO:0000259" key="5">
    <source>
        <dbReference type="Pfam" id="PF24883"/>
    </source>
</evidence>
<dbReference type="PANTHER" id="PTHR24193:SF121">
    <property type="entry name" value="ADA2A-CONTAINING COMPLEX COMPONENT 3, ISOFORM D"/>
    <property type="match status" value="1"/>
</dbReference>
<evidence type="ECO:0000256" key="2">
    <source>
        <dbReference type="ARBA" id="ARBA00023043"/>
    </source>
</evidence>
<reference evidence="6 7" key="1">
    <citation type="journal article" date="2011" name="PLoS Pathog.">
        <title>Genomic and proteomic analyses of the fungus Arthrobotrys oligospora provide insights into nematode-trap formation.</title>
        <authorList>
            <person name="Yang J."/>
            <person name="Wang L."/>
            <person name="Ji X."/>
            <person name="Feng Y."/>
            <person name="Li X."/>
            <person name="Zou C."/>
            <person name="Xu J."/>
            <person name="Ren Y."/>
            <person name="Mi Q."/>
            <person name="Wu J."/>
            <person name="Liu S."/>
            <person name="Liu Y."/>
            <person name="Huang X."/>
            <person name="Wang H."/>
            <person name="Niu X."/>
            <person name="Li J."/>
            <person name="Liang L."/>
            <person name="Luo Y."/>
            <person name="Ji K."/>
            <person name="Zhou W."/>
            <person name="Yu Z."/>
            <person name="Li G."/>
            <person name="Liu Y."/>
            <person name="Li L."/>
            <person name="Qiao M."/>
            <person name="Feng L."/>
            <person name="Zhang K.-Q."/>
        </authorList>
    </citation>
    <scope>NUCLEOTIDE SEQUENCE [LARGE SCALE GENOMIC DNA]</scope>
    <source>
        <strain evidence="7">ATCC 24927 / CBS 115.81 / DSM 1491</strain>
    </source>
</reference>
<dbReference type="InterPro" id="IPR036770">
    <property type="entry name" value="Ankyrin_rpt-contain_sf"/>
</dbReference>
<dbReference type="PRINTS" id="PR01415">
    <property type="entry name" value="ANKYRIN"/>
</dbReference>
<dbReference type="InParanoid" id="G1XB17"/>
<dbReference type="PROSITE" id="PS50088">
    <property type="entry name" value="ANK_REPEAT"/>
    <property type="match status" value="7"/>
</dbReference>
<dbReference type="GO" id="GO:0005634">
    <property type="term" value="C:nucleus"/>
    <property type="evidence" value="ECO:0007669"/>
    <property type="project" value="TreeGrafter"/>
</dbReference>
<feature type="domain" description="Nephrocystin 3-like N-terminal" evidence="5">
    <location>
        <begin position="1"/>
        <end position="98"/>
    </location>
</feature>
<comment type="caution">
    <text evidence="6">The sequence shown here is derived from an EMBL/GenBank/DDBJ whole genome shotgun (WGS) entry which is preliminary data.</text>
</comment>
<keyword evidence="1" id="KW-0677">Repeat</keyword>
<organism evidence="6 7">
    <name type="scientific">Arthrobotrys oligospora (strain ATCC 24927 / CBS 115.81 / DSM 1491)</name>
    <name type="common">Nematode-trapping fungus</name>
    <name type="synonym">Didymozoophaga oligospora</name>
    <dbReference type="NCBI Taxonomy" id="756982"/>
    <lineage>
        <taxon>Eukaryota</taxon>
        <taxon>Fungi</taxon>
        <taxon>Dikarya</taxon>
        <taxon>Ascomycota</taxon>
        <taxon>Pezizomycotina</taxon>
        <taxon>Orbiliomycetes</taxon>
        <taxon>Orbiliales</taxon>
        <taxon>Orbiliaceae</taxon>
        <taxon>Orbilia</taxon>
        <taxon>Orbilia oligospora</taxon>
    </lineage>
</organism>
<evidence type="ECO:0000256" key="1">
    <source>
        <dbReference type="ARBA" id="ARBA00022737"/>
    </source>
</evidence>
<dbReference type="eggNOG" id="KOG4369">
    <property type="taxonomic scope" value="Eukaryota"/>
</dbReference>
<feature type="repeat" description="ANK" evidence="3">
    <location>
        <begin position="463"/>
        <end position="495"/>
    </location>
</feature>
<proteinExistence type="predicted"/>
<feature type="region of interest" description="Disordered" evidence="4">
    <location>
        <begin position="527"/>
        <end position="585"/>
    </location>
</feature>
<evidence type="ECO:0000313" key="6">
    <source>
        <dbReference type="EMBL" id="EGX49625.1"/>
    </source>
</evidence>
<accession>G1XB17</accession>
<evidence type="ECO:0000313" key="7">
    <source>
        <dbReference type="Proteomes" id="UP000008784"/>
    </source>
</evidence>
<feature type="repeat" description="ANK" evidence="3">
    <location>
        <begin position="362"/>
        <end position="394"/>
    </location>
</feature>
<gene>
    <name evidence="6" type="ORF">AOL_s00078g114</name>
</gene>
<dbReference type="InterPro" id="IPR002110">
    <property type="entry name" value="Ankyrin_rpt"/>
</dbReference>
<keyword evidence="7" id="KW-1185">Reference proteome</keyword>
<sequence>MLRALISQFYYKYGDLSLQLESLYSSCTQREQCVQPTCRSLCETFSRIVEQAKEVWLILDALDECSTRGGSSTEGLLSWMNEILNSEQWNLHLLATSRPENDIKSEVENFICIDNRIAKDALWPRDYTIAIQSSLVSHDINAYIRTRVREENGLKRWRSHSEIQSKIETCLMEKANGILQKTLNSLPTTLDETYARILHGIPEEYKQSVLIILQFLIYFLRLLKIEEAIDAIAVDIETVVDGYFNLKYKMPNPNEVLCGYYDNALQTASIAGYEKIVELLLKHGADVNAQSVFTGSALHLASCNGDEKIVELLLNYGADVNAQYGIGRNALQLASASGYDKIVELLLNHGANVKYVATKSGLTVTALVSASGSGYEKVVKLLLSRGADVNAKSSYRSDRGALQAASEAGHQKIVELLLNHGAEVNAQDKYNNSALHAASDNGYEKIVELLLKHGADVNAQSVSTGSALQLASYNGDEKIVELLLNHGADVHAKSRLFGNALRAASKEGHNGIVDLLVSRGAYDPDISSNLGQSGKDPNGVMPTSGNETSKNVKRKLVSNVSVAAEEQSNSQSKRQRSGSVFTFAE</sequence>
<protein>
    <recommendedName>
        <fullName evidence="5">Nephrocystin 3-like N-terminal domain-containing protein</fullName>
    </recommendedName>
</protein>
<dbReference type="Pfam" id="PF24883">
    <property type="entry name" value="NPHP3_N"/>
    <property type="match status" value="1"/>
</dbReference>
<dbReference type="GeneID" id="22892568"/>
<dbReference type="SMART" id="SM00248">
    <property type="entry name" value="ANK"/>
    <property type="match status" value="8"/>
</dbReference>
<dbReference type="Pfam" id="PF00023">
    <property type="entry name" value="Ank"/>
    <property type="match status" value="2"/>
</dbReference>
<dbReference type="Gene3D" id="1.25.40.20">
    <property type="entry name" value="Ankyrin repeat-containing domain"/>
    <property type="match status" value="3"/>
</dbReference>
<evidence type="ECO:0000256" key="3">
    <source>
        <dbReference type="PROSITE-ProRule" id="PRU00023"/>
    </source>
</evidence>
<feature type="repeat" description="ANK" evidence="3">
    <location>
        <begin position="326"/>
        <end position="358"/>
    </location>
</feature>
<evidence type="ECO:0000256" key="4">
    <source>
        <dbReference type="SAM" id="MobiDB-lite"/>
    </source>
</evidence>
<dbReference type="RefSeq" id="XP_011121679.1">
    <property type="nucleotide sequence ID" value="XM_011123377.1"/>
</dbReference>
<name>G1XB17_ARTOA</name>
<dbReference type="STRING" id="756982.G1XB17"/>
<dbReference type="Proteomes" id="UP000008784">
    <property type="component" value="Unassembled WGS sequence"/>
</dbReference>
<feature type="compositionally biased region" description="Polar residues" evidence="4">
    <location>
        <begin position="558"/>
        <end position="585"/>
    </location>
</feature>
<dbReference type="GO" id="GO:0045944">
    <property type="term" value="P:positive regulation of transcription by RNA polymerase II"/>
    <property type="evidence" value="ECO:0007669"/>
    <property type="project" value="TreeGrafter"/>
</dbReference>
<dbReference type="OrthoDB" id="4772757at2759"/>
<keyword evidence="2 3" id="KW-0040">ANK repeat</keyword>